<comment type="subcellular location">
    <subcellularLocation>
        <location evidence="1">Cell membrane</location>
        <topology evidence="1">Multi-pass membrane protein</topology>
    </subcellularLocation>
</comment>
<comment type="caution">
    <text evidence="10">The sequence shown here is derived from an EMBL/GenBank/DDBJ whole genome shotgun (WGS) entry which is preliminary data.</text>
</comment>
<feature type="transmembrane region" description="Helical" evidence="7">
    <location>
        <begin position="20"/>
        <end position="44"/>
    </location>
</feature>
<evidence type="ECO:0000256" key="3">
    <source>
        <dbReference type="ARBA" id="ARBA00022692"/>
    </source>
</evidence>
<feature type="transmembrane region" description="Helical" evidence="7">
    <location>
        <begin position="378"/>
        <end position="402"/>
    </location>
</feature>
<feature type="transmembrane region" description="Helical" evidence="7">
    <location>
        <begin position="277"/>
        <end position="304"/>
    </location>
</feature>
<feature type="transmembrane region" description="Helical" evidence="7">
    <location>
        <begin position="819"/>
        <end position="839"/>
    </location>
</feature>
<evidence type="ECO:0000259" key="8">
    <source>
        <dbReference type="Pfam" id="PF02687"/>
    </source>
</evidence>
<feature type="domain" description="MacB-like periplasmic core" evidence="9">
    <location>
        <begin position="19"/>
        <end position="204"/>
    </location>
</feature>
<feature type="transmembrane region" description="Helical" evidence="7">
    <location>
        <begin position="722"/>
        <end position="746"/>
    </location>
</feature>
<evidence type="ECO:0000256" key="7">
    <source>
        <dbReference type="SAM" id="Phobius"/>
    </source>
</evidence>
<evidence type="ECO:0000313" key="11">
    <source>
        <dbReference type="Proteomes" id="UP000019102"/>
    </source>
</evidence>
<feature type="transmembrane region" description="Helical" evidence="7">
    <location>
        <begin position="333"/>
        <end position="366"/>
    </location>
</feature>
<dbReference type="eggNOG" id="COG0577">
    <property type="taxonomic scope" value="Bacteria"/>
</dbReference>
<gene>
    <name evidence="10" type="ORF">JCM21714_2765</name>
</gene>
<evidence type="ECO:0000256" key="4">
    <source>
        <dbReference type="ARBA" id="ARBA00022989"/>
    </source>
</evidence>
<dbReference type="PANTHER" id="PTHR30572">
    <property type="entry name" value="MEMBRANE COMPONENT OF TRANSPORTER-RELATED"/>
    <property type="match status" value="1"/>
</dbReference>
<keyword evidence="5 7" id="KW-0472">Membrane</keyword>
<dbReference type="EMBL" id="BAVS01000014">
    <property type="protein sequence ID" value="GAE93663.1"/>
    <property type="molecule type" value="Genomic_DNA"/>
</dbReference>
<dbReference type="InterPro" id="IPR025857">
    <property type="entry name" value="MacB_PCD"/>
</dbReference>
<dbReference type="GO" id="GO:0022857">
    <property type="term" value="F:transmembrane transporter activity"/>
    <property type="evidence" value="ECO:0007669"/>
    <property type="project" value="TreeGrafter"/>
</dbReference>
<dbReference type="STRING" id="1298598.JCM21714_2765"/>
<dbReference type="OrthoDB" id="9793166at2"/>
<feature type="transmembrane region" description="Helical" evidence="7">
    <location>
        <begin position="457"/>
        <end position="477"/>
    </location>
</feature>
<dbReference type="Pfam" id="PF02687">
    <property type="entry name" value="FtsX"/>
    <property type="match status" value="2"/>
</dbReference>
<dbReference type="Pfam" id="PF12704">
    <property type="entry name" value="MacB_PCD"/>
    <property type="match status" value="1"/>
</dbReference>
<dbReference type="GO" id="GO:0005886">
    <property type="term" value="C:plasma membrane"/>
    <property type="evidence" value="ECO:0007669"/>
    <property type="project" value="UniProtKB-SubCell"/>
</dbReference>
<feature type="transmembrane region" description="Helical" evidence="7">
    <location>
        <begin position="782"/>
        <end position="807"/>
    </location>
</feature>
<proteinExistence type="inferred from homology"/>
<accession>W4VLF6</accession>
<feature type="domain" description="ABC3 transporter permease C-terminal" evidence="8">
    <location>
        <begin position="733"/>
        <end position="849"/>
    </location>
</feature>
<keyword evidence="10" id="KW-0067">ATP-binding</keyword>
<name>W4VLF6_9BACI</name>
<evidence type="ECO:0000259" key="9">
    <source>
        <dbReference type="Pfam" id="PF12704"/>
    </source>
</evidence>
<evidence type="ECO:0000256" key="1">
    <source>
        <dbReference type="ARBA" id="ARBA00004651"/>
    </source>
</evidence>
<dbReference type="InterPro" id="IPR050250">
    <property type="entry name" value="Macrolide_Exporter_MacB"/>
</dbReference>
<protein>
    <submittedName>
        <fullName evidence="10">ABC transporter ATP-binding protein</fullName>
    </submittedName>
</protein>
<evidence type="ECO:0000256" key="5">
    <source>
        <dbReference type="ARBA" id="ARBA00023136"/>
    </source>
</evidence>
<dbReference type="PANTHER" id="PTHR30572:SF4">
    <property type="entry name" value="ABC TRANSPORTER PERMEASE YTRF"/>
    <property type="match status" value="1"/>
</dbReference>
<feature type="domain" description="ABC3 transporter permease C-terminal" evidence="8">
    <location>
        <begin position="287"/>
        <end position="411"/>
    </location>
</feature>
<dbReference type="Proteomes" id="UP000019102">
    <property type="component" value="Unassembled WGS sequence"/>
</dbReference>
<dbReference type="GO" id="GO:0005524">
    <property type="term" value="F:ATP binding"/>
    <property type="evidence" value="ECO:0007669"/>
    <property type="project" value="UniProtKB-KW"/>
</dbReference>
<dbReference type="AlphaFoldDB" id="W4VLF6"/>
<keyword evidence="4 7" id="KW-1133">Transmembrane helix</keyword>
<organism evidence="10 11">
    <name type="scientific">Gracilibacillus boraciitolerans JCM 21714</name>
    <dbReference type="NCBI Taxonomy" id="1298598"/>
    <lineage>
        <taxon>Bacteria</taxon>
        <taxon>Bacillati</taxon>
        <taxon>Bacillota</taxon>
        <taxon>Bacilli</taxon>
        <taxon>Bacillales</taxon>
        <taxon>Bacillaceae</taxon>
        <taxon>Gracilibacillus</taxon>
    </lineage>
</organism>
<dbReference type="InterPro" id="IPR003838">
    <property type="entry name" value="ABC3_permease_C"/>
</dbReference>
<keyword evidence="3 7" id="KW-0812">Transmembrane</keyword>
<reference evidence="10 11" key="1">
    <citation type="journal article" date="2014" name="Genome Announc.">
        <title>Draft Genome Sequence of the Boron-Tolerant and Moderately Halotolerant Bacterium Gracilibacillus boraciitolerans JCM 21714T.</title>
        <authorList>
            <person name="Ahmed I."/>
            <person name="Oshima K."/>
            <person name="Suda W."/>
            <person name="Kitamura K."/>
            <person name="Iida T."/>
            <person name="Ohmori Y."/>
            <person name="Fujiwara T."/>
            <person name="Hattori M."/>
            <person name="Ohkuma M."/>
        </authorList>
    </citation>
    <scope>NUCLEOTIDE SEQUENCE [LARGE SCALE GENOMIC DNA]</scope>
    <source>
        <strain evidence="10 11">JCM 21714</strain>
    </source>
</reference>
<comment type="similarity">
    <text evidence="6">Belongs to the ABC-4 integral membrane protein family.</text>
</comment>
<dbReference type="RefSeq" id="WP_035723984.1">
    <property type="nucleotide sequence ID" value="NZ_BAVS01000014.1"/>
</dbReference>
<evidence type="ECO:0000256" key="2">
    <source>
        <dbReference type="ARBA" id="ARBA00022475"/>
    </source>
</evidence>
<keyword evidence="11" id="KW-1185">Reference proteome</keyword>
<sequence length="858" mass="96337">MNIINKLTIRHMKKNKRRTLVTIIGVIISVAMLTAVATLAVSFLDLMKRQTIAMDGEWHVQYKNVNLNQLEAIAKDKNTDKLILSNDLGYSKLEGADKENKPFLFIKEYNQQGFKQFPIVLSKGRFPAAENEVLLPEHLAKDTGIQYKIGDQITLKIGNRYIEGSPDALGQNDPLQREEDGVSEELRLESTETFTVVGIMKRPSWEPMWSPGYTIISYIDKNLLDSSDTVNAVVTVKDVKISLLKSAHNLADDHNIEMVTFNKELLRYYGVTTNINLFFTFFSLTGIIVAVIIIGSVSLIYNAFAISVSERSRHLGMLSSVGATKKQKRNSVFFEGAVIGLISVPTGVISGIAGIGVTFLILNSFIKDALGTTEKLQVVITPLSILVSCIISIVTIFISTYIPARKASRISAIDAIRQTQDIKLSRKKVKTSKIVRKLFGLEAEIGLKNMKRNRKRYYATLFSLIISIILFLSVSFFTEIIERSAKISQAGVNYDIAVNGDIKELERLTDTDQVTSYSIQKRLQVTSLIEETKLPEELKDLINKDNIELENGKYQYYVNLYGMDNTSFQTYANKAGVDGDNYINTEEPTAIIIEHISYKDIESSKFIETVSLHTDPGEKLSLLYTNYATNKTVSLLDITIGSLTDEVPMGIYASGLGGIDVIVPLDIFNSVVDNTEAVNEVDANLYLNSTDPIKTQEILEKALPSSMSIYNIYQEQQREKQLILFMSVFTYGFIALISLISIANIFNTISTSITLRKREFAMLKSVGMTPKGFNKMIHYESIFYGLNSLIIGLPISFSIMYLLYLAMRETFEYGFTMPWLDIFFVIIAIFIIVSSAMLYSVSKIRKENIIEGLKQENI</sequence>
<keyword evidence="2" id="KW-1003">Cell membrane</keyword>
<keyword evidence="10" id="KW-0547">Nucleotide-binding</keyword>
<evidence type="ECO:0000256" key="6">
    <source>
        <dbReference type="ARBA" id="ARBA00038076"/>
    </source>
</evidence>
<evidence type="ECO:0000313" key="10">
    <source>
        <dbReference type="EMBL" id="GAE93663.1"/>
    </source>
</evidence>